<dbReference type="AlphaFoldDB" id="A0A4Y2B2T3"/>
<accession>A0A4Y2B2T3</accession>
<name>A0A4Y2B2T3_ARAVE</name>
<dbReference type="Proteomes" id="UP000499080">
    <property type="component" value="Unassembled WGS sequence"/>
</dbReference>
<keyword evidence="2" id="KW-1185">Reference proteome</keyword>
<protein>
    <submittedName>
        <fullName evidence="1">Uncharacterized protein</fullName>
    </submittedName>
</protein>
<evidence type="ECO:0000313" key="1">
    <source>
        <dbReference type="EMBL" id="GBL86651.1"/>
    </source>
</evidence>
<reference evidence="1 2" key="1">
    <citation type="journal article" date="2019" name="Sci. Rep.">
        <title>Orb-weaving spider Araneus ventricosus genome elucidates the spidroin gene catalogue.</title>
        <authorList>
            <person name="Kono N."/>
            <person name="Nakamura H."/>
            <person name="Ohtoshi R."/>
            <person name="Moran D.A.P."/>
            <person name="Shinohara A."/>
            <person name="Yoshida Y."/>
            <person name="Fujiwara M."/>
            <person name="Mori M."/>
            <person name="Tomita M."/>
            <person name="Arakawa K."/>
        </authorList>
    </citation>
    <scope>NUCLEOTIDE SEQUENCE [LARGE SCALE GENOMIC DNA]</scope>
</reference>
<dbReference type="EMBL" id="BGPR01000049">
    <property type="protein sequence ID" value="GBL86651.1"/>
    <property type="molecule type" value="Genomic_DNA"/>
</dbReference>
<sequence>MLALMKLAWKNDIFTTFVVESFKQKQFIELMKKGSMRKELFQVMIISKQNFEMNYISTKNAFVNFNLLADHATKIVDLFRAWTQMVKNHLSGAVWPRLALAPRNTKQPANPNGERDAKSYFSVDYEEQNTPYGASKPENRRENASC</sequence>
<comment type="caution">
    <text evidence="1">The sequence shown here is derived from an EMBL/GenBank/DDBJ whole genome shotgun (WGS) entry which is preliminary data.</text>
</comment>
<evidence type="ECO:0000313" key="2">
    <source>
        <dbReference type="Proteomes" id="UP000499080"/>
    </source>
</evidence>
<gene>
    <name evidence="1" type="ORF">AVEN_194888_1</name>
</gene>
<proteinExistence type="predicted"/>
<organism evidence="1 2">
    <name type="scientific">Araneus ventricosus</name>
    <name type="common">Orbweaver spider</name>
    <name type="synonym">Epeira ventricosa</name>
    <dbReference type="NCBI Taxonomy" id="182803"/>
    <lineage>
        <taxon>Eukaryota</taxon>
        <taxon>Metazoa</taxon>
        <taxon>Ecdysozoa</taxon>
        <taxon>Arthropoda</taxon>
        <taxon>Chelicerata</taxon>
        <taxon>Arachnida</taxon>
        <taxon>Araneae</taxon>
        <taxon>Araneomorphae</taxon>
        <taxon>Entelegynae</taxon>
        <taxon>Araneoidea</taxon>
        <taxon>Araneidae</taxon>
        <taxon>Araneus</taxon>
    </lineage>
</organism>